<evidence type="ECO:0000313" key="5">
    <source>
        <dbReference type="EMBL" id="KAL1311224.1"/>
    </source>
</evidence>
<sequence>MAPQRKSARRKDSSKKYSVDPFDGLDLDDDLHEDSNAQNEDVRRHSRVAAYAPSDPAEDEFTPGEEDNLGDEVIENDYADADTLHGDSDPEEPRFHGPRRRKIPEYGKSKPTRAIADPRFQPRGLLEPATRGSKEVQRLFMFGPTLEDQGPPLQGHFKWSAEPTTPSRKATASGFGGFTRSYFLTPDIIKKEATEDWEWYDFDGGKEAFQSGQRSSKLPASEAEEYMPYNGLPAHTFVMGPYKQQKRFGIPVGTSIDLNEAWVPDASADHNTNNMQDPKSLRDGWIINLGQKVQSLDWAPNHEGSQQFLVVSTIPIVETRTGEVPYKTSSAPAFTAQAPFKSSFQVWEFASAADGRVSIQRPPRLRKVICTEFGNIKSMKWCPAPRKFDTASQELDLNVGLLAILFGDGSIRVIDVSVSRSTTETEYVHVQNTAFATRPPNTICTCFAWLSTNSIVAGCANGTLGVWNIATSITATPGTPIVDFAEPVIYAALATTYVLSVVSCSPSRPNIVVATTMAGHLYTIDLMDLSTNTTFSPAATIRSTRSRMGRSVLVWHDWSQMVLSADDNFTLVAYPLRRIFRQIGCTRYKSPVLAVAVSPVHPFVLAAGVGGEVTSTNPLRRAYESKVPIWNQIWFTHEWRALHSNGRTTYAVDEDTEMSSTQSNQAGQTTESARDARQGSQQGMSRILEGYKCQEIKLFNTEDSFAHREGGAIYTTVYELKTSVTTVCWNPNINVGGWSAAGMASGLLRVEDIAS</sequence>
<dbReference type="InterPro" id="IPR036322">
    <property type="entry name" value="WD40_repeat_dom_sf"/>
</dbReference>
<dbReference type="EMBL" id="JBFMKM010000003">
    <property type="protein sequence ID" value="KAL1311224.1"/>
    <property type="molecule type" value="Genomic_DNA"/>
</dbReference>
<dbReference type="Gene3D" id="2.130.10.10">
    <property type="entry name" value="YVTN repeat-like/Quinoprotein amine dehydrogenase"/>
    <property type="match status" value="1"/>
</dbReference>
<dbReference type="RefSeq" id="XP_069204073.1">
    <property type="nucleotide sequence ID" value="XM_069340603.1"/>
</dbReference>
<dbReference type="SUPFAM" id="SSF50978">
    <property type="entry name" value="WD40 repeat-like"/>
    <property type="match status" value="1"/>
</dbReference>
<feature type="compositionally biased region" description="Acidic residues" evidence="4">
    <location>
        <begin position="56"/>
        <end position="80"/>
    </location>
</feature>
<keyword evidence="3" id="KW-0539">Nucleus</keyword>
<dbReference type="PANTHER" id="PTHR15052">
    <property type="entry name" value="RNA POLYMERASE III TRANSCRIPTION INITIATION FACTOR COMPLEX SUBUNIT"/>
    <property type="match status" value="1"/>
</dbReference>
<feature type="compositionally biased region" description="Acidic residues" evidence="4">
    <location>
        <begin position="23"/>
        <end position="32"/>
    </location>
</feature>
<evidence type="ECO:0000313" key="6">
    <source>
        <dbReference type="Proteomes" id="UP001562354"/>
    </source>
</evidence>
<accession>A0ABR3PNV3</accession>
<dbReference type="PANTHER" id="PTHR15052:SF2">
    <property type="entry name" value="GENERAL TRANSCRIPTION FACTOR 3C POLYPEPTIDE 2"/>
    <property type="match status" value="1"/>
</dbReference>
<evidence type="ECO:0008006" key="7">
    <source>
        <dbReference type="Google" id="ProtNLM"/>
    </source>
</evidence>
<dbReference type="Proteomes" id="UP001562354">
    <property type="component" value="Unassembled WGS sequence"/>
</dbReference>
<comment type="caution">
    <text evidence="5">The sequence shown here is derived from an EMBL/GenBank/DDBJ whole genome shotgun (WGS) entry which is preliminary data.</text>
</comment>
<feature type="region of interest" description="Disordered" evidence="4">
    <location>
        <begin position="654"/>
        <end position="681"/>
    </location>
</feature>
<evidence type="ECO:0000256" key="4">
    <source>
        <dbReference type="SAM" id="MobiDB-lite"/>
    </source>
</evidence>
<gene>
    <name evidence="5" type="ORF">AAFC00_001415</name>
</gene>
<name>A0ABR3PNV3_9PEZI</name>
<dbReference type="InterPro" id="IPR015943">
    <property type="entry name" value="WD40/YVTN_repeat-like_dom_sf"/>
</dbReference>
<feature type="compositionally biased region" description="Polar residues" evidence="4">
    <location>
        <begin position="658"/>
        <end position="671"/>
    </location>
</feature>
<dbReference type="InterPro" id="IPR052416">
    <property type="entry name" value="GTF3C_component"/>
</dbReference>
<evidence type="ECO:0000256" key="3">
    <source>
        <dbReference type="ARBA" id="ARBA00023242"/>
    </source>
</evidence>
<dbReference type="GeneID" id="95975118"/>
<organism evidence="5 6">
    <name type="scientific">Neodothiora populina</name>
    <dbReference type="NCBI Taxonomy" id="2781224"/>
    <lineage>
        <taxon>Eukaryota</taxon>
        <taxon>Fungi</taxon>
        <taxon>Dikarya</taxon>
        <taxon>Ascomycota</taxon>
        <taxon>Pezizomycotina</taxon>
        <taxon>Dothideomycetes</taxon>
        <taxon>Dothideomycetidae</taxon>
        <taxon>Dothideales</taxon>
        <taxon>Dothioraceae</taxon>
        <taxon>Neodothiora</taxon>
    </lineage>
</organism>
<keyword evidence="2" id="KW-0804">Transcription</keyword>
<keyword evidence="6" id="KW-1185">Reference proteome</keyword>
<evidence type="ECO:0000256" key="2">
    <source>
        <dbReference type="ARBA" id="ARBA00023163"/>
    </source>
</evidence>
<protein>
    <recommendedName>
        <fullName evidence="7">Transcription factor TFIIIC complex subunit Tfc6</fullName>
    </recommendedName>
</protein>
<reference evidence="5 6" key="1">
    <citation type="submission" date="2024-07" db="EMBL/GenBank/DDBJ databases">
        <title>Draft sequence of the Neodothiora populina.</title>
        <authorList>
            <person name="Drown D.D."/>
            <person name="Schuette U.S."/>
            <person name="Buechlein A.B."/>
            <person name="Rusch D.R."/>
            <person name="Winton L.W."/>
            <person name="Adams G.A."/>
        </authorList>
    </citation>
    <scope>NUCLEOTIDE SEQUENCE [LARGE SCALE GENOMIC DNA]</scope>
    <source>
        <strain evidence="5 6">CPC 39397</strain>
    </source>
</reference>
<evidence type="ECO:0000256" key="1">
    <source>
        <dbReference type="ARBA" id="ARBA00004123"/>
    </source>
</evidence>
<proteinExistence type="predicted"/>
<feature type="compositionally biased region" description="Basic and acidic residues" evidence="4">
    <location>
        <begin position="82"/>
        <end position="95"/>
    </location>
</feature>
<comment type="subcellular location">
    <subcellularLocation>
        <location evidence="1">Nucleus</location>
    </subcellularLocation>
</comment>
<feature type="region of interest" description="Disordered" evidence="4">
    <location>
        <begin position="1"/>
        <end position="115"/>
    </location>
</feature>